<evidence type="ECO:0000256" key="6">
    <source>
        <dbReference type="ARBA" id="ARBA00022989"/>
    </source>
</evidence>
<dbReference type="PANTHER" id="PTHR33910">
    <property type="entry name" value="PROTEIN TRANSLOCASE SUBUNIT SECE"/>
    <property type="match status" value="1"/>
</dbReference>
<comment type="function">
    <text evidence="9">Essential subunit of the Sec protein translocation channel SecYEG. Clamps together the 2 halves of SecY. May contact the channel plug during translocation.</text>
</comment>
<keyword evidence="4 9" id="KW-0812">Transmembrane</keyword>
<dbReference type="GO" id="GO:0006605">
    <property type="term" value="P:protein targeting"/>
    <property type="evidence" value="ECO:0007669"/>
    <property type="project" value="UniProtKB-UniRule"/>
</dbReference>
<evidence type="ECO:0000256" key="7">
    <source>
        <dbReference type="ARBA" id="ARBA00023010"/>
    </source>
</evidence>
<comment type="subcellular location">
    <subcellularLocation>
        <location evidence="9">Cell membrane</location>
        <topology evidence="9">Single-pass membrane protein</topology>
    </subcellularLocation>
    <subcellularLocation>
        <location evidence="1">Membrane</location>
    </subcellularLocation>
</comment>
<evidence type="ECO:0000256" key="2">
    <source>
        <dbReference type="ARBA" id="ARBA00022448"/>
    </source>
</evidence>
<dbReference type="Proteomes" id="UP000176943">
    <property type="component" value="Unassembled WGS sequence"/>
</dbReference>
<feature type="transmembrane region" description="Helical" evidence="9">
    <location>
        <begin position="23"/>
        <end position="48"/>
    </location>
</feature>
<dbReference type="GO" id="GO:0043952">
    <property type="term" value="P:protein transport by the Sec complex"/>
    <property type="evidence" value="ECO:0007669"/>
    <property type="project" value="UniProtKB-UniRule"/>
</dbReference>
<accession>A0A1F4XZY2</accession>
<keyword evidence="8 9" id="KW-0472">Membrane</keyword>
<proteinExistence type="inferred from homology"/>
<dbReference type="EMBL" id="MEWY01000005">
    <property type="protein sequence ID" value="OGC87229.1"/>
    <property type="molecule type" value="Genomic_DNA"/>
</dbReference>
<keyword evidence="5 9" id="KW-0653">Protein transport</keyword>
<dbReference type="PANTHER" id="PTHR33910:SF1">
    <property type="entry name" value="PROTEIN TRANSLOCASE SUBUNIT SECE"/>
    <property type="match status" value="1"/>
</dbReference>
<dbReference type="Pfam" id="PF00584">
    <property type="entry name" value="SecE"/>
    <property type="match status" value="1"/>
</dbReference>
<protein>
    <recommendedName>
        <fullName evidence="9">Protein translocase subunit SecE</fullName>
    </recommendedName>
</protein>
<evidence type="ECO:0000313" key="10">
    <source>
        <dbReference type="EMBL" id="OGC87229.1"/>
    </source>
</evidence>
<evidence type="ECO:0000256" key="5">
    <source>
        <dbReference type="ARBA" id="ARBA00022927"/>
    </source>
</evidence>
<gene>
    <name evidence="9" type="primary">secE</name>
    <name evidence="10" type="ORF">A3B33_02650</name>
</gene>
<dbReference type="HAMAP" id="MF_00422">
    <property type="entry name" value="SecE"/>
    <property type="match status" value="1"/>
</dbReference>
<dbReference type="GO" id="GO:0008320">
    <property type="term" value="F:protein transmembrane transporter activity"/>
    <property type="evidence" value="ECO:0007669"/>
    <property type="project" value="UniProtKB-UniRule"/>
</dbReference>
<evidence type="ECO:0000256" key="1">
    <source>
        <dbReference type="ARBA" id="ARBA00004370"/>
    </source>
</evidence>
<dbReference type="InterPro" id="IPR001901">
    <property type="entry name" value="Translocase_SecE/Sec61-g"/>
</dbReference>
<comment type="caution">
    <text evidence="10">The sequence shown here is derived from an EMBL/GenBank/DDBJ whole genome shotgun (WGS) entry which is preliminary data.</text>
</comment>
<sequence>MFNYLKEVRVEMKHVSWPTRRQVVAYTVVVIGISLITAFYLGLLDYLFTAIVQRII</sequence>
<keyword evidence="6 9" id="KW-1133">Transmembrane helix</keyword>
<comment type="subunit">
    <text evidence="9">Component of the Sec protein translocase complex. Heterotrimer consisting of SecY, SecE and SecG subunits. The heterotrimers can form oligomers, although 1 heterotrimer is thought to be able to translocate proteins. Interacts with the ribosome. Interacts with SecDF, and other proteins may be involved. Interacts with SecA.</text>
</comment>
<evidence type="ECO:0000256" key="9">
    <source>
        <dbReference type="HAMAP-Rule" id="MF_00422"/>
    </source>
</evidence>
<evidence type="ECO:0000256" key="8">
    <source>
        <dbReference type="ARBA" id="ARBA00023136"/>
    </source>
</evidence>
<dbReference type="InterPro" id="IPR005807">
    <property type="entry name" value="SecE_bac"/>
</dbReference>
<keyword evidence="2 9" id="KW-0813">Transport</keyword>
<name>A0A1F4XZY2_9BACT</name>
<evidence type="ECO:0000256" key="4">
    <source>
        <dbReference type="ARBA" id="ARBA00022692"/>
    </source>
</evidence>
<dbReference type="Gene3D" id="1.20.5.1030">
    <property type="entry name" value="Preprotein translocase secy subunit"/>
    <property type="match status" value="1"/>
</dbReference>
<keyword evidence="7 9" id="KW-0811">Translocation</keyword>
<reference evidence="10 11" key="1">
    <citation type="journal article" date="2016" name="Nat. Commun.">
        <title>Thousands of microbial genomes shed light on interconnected biogeochemical processes in an aquifer system.</title>
        <authorList>
            <person name="Anantharaman K."/>
            <person name="Brown C.T."/>
            <person name="Hug L.A."/>
            <person name="Sharon I."/>
            <person name="Castelle C.J."/>
            <person name="Probst A.J."/>
            <person name="Thomas B.C."/>
            <person name="Singh A."/>
            <person name="Wilkins M.J."/>
            <person name="Karaoz U."/>
            <person name="Brodie E.L."/>
            <person name="Williams K.H."/>
            <person name="Hubbard S.S."/>
            <person name="Banfield J.F."/>
        </authorList>
    </citation>
    <scope>NUCLEOTIDE SEQUENCE [LARGE SCALE GENOMIC DNA]</scope>
</reference>
<dbReference type="GO" id="GO:0005886">
    <property type="term" value="C:plasma membrane"/>
    <property type="evidence" value="ECO:0007669"/>
    <property type="project" value="UniProtKB-SubCell"/>
</dbReference>
<evidence type="ECO:0000256" key="3">
    <source>
        <dbReference type="ARBA" id="ARBA00022475"/>
    </source>
</evidence>
<dbReference type="GO" id="GO:0065002">
    <property type="term" value="P:intracellular protein transmembrane transport"/>
    <property type="evidence" value="ECO:0007669"/>
    <property type="project" value="UniProtKB-UniRule"/>
</dbReference>
<dbReference type="AlphaFoldDB" id="A0A1F4XZY2"/>
<dbReference type="NCBIfam" id="TIGR00964">
    <property type="entry name" value="secE_bact"/>
    <property type="match status" value="1"/>
</dbReference>
<organism evidence="10 11">
    <name type="scientific">Candidatus Adlerbacteria bacterium RIFCSPLOWO2_01_FULL_54_16</name>
    <dbReference type="NCBI Taxonomy" id="1797244"/>
    <lineage>
        <taxon>Bacteria</taxon>
        <taxon>Candidatus Adleribacteriota</taxon>
    </lineage>
</organism>
<keyword evidence="3 9" id="KW-1003">Cell membrane</keyword>
<comment type="similarity">
    <text evidence="9">Belongs to the SecE/SEC61-gamma family.</text>
</comment>
<dbReference type="InterPro" id="IPR038379">
    <property type="entry name" value="SecE_sf"/>
</dbReference>
<dbReference type="GO" id="GO:0009306">
    <property type="term" value="P:protein secretion"/>
    <property type="evidence" value="ECO:0007669"/>
    <property type="project" value="UniProtKB-UniRule"/>
</dbReference>
<evidence type="ECO:0000313" key="11">
    <source>
        <dbReference type="Proteomes" id="UP000176943"/>
    </source>
</evidence>